<reference evidence="2" key="1">
    <citation type="submission" date="2018-04" db="EMBL/GenBank/DDBJ databases">
        <title>WGS assembly of Panicum hallii.</title>
        <authorList>
            <person name="Lovell J."/>
            <person name="Jenkins J."/>
            <person name="Lowry D."/>
            <person name="Mamidi S."/>
            <person name="Sreedasyam A."/>
            <person name="Weng X."/>
            <person name="Barry K."/>
            <person name="Bonette J."/>
            <person name="Campitelli B."/>
            <person name="Daum C."/>
            <person name="Gordon S."/>
            <person name="Gould B."/>
            <person name="Lipzen A."/>
            <person name="Macqueen A."/>
            <person name="Palacio-Mejia J."/>
            <person name="Plott C."/>
            <person name="Shakirov E."/>
            <person name="Shu S."/>
            <person name="Yoshinaga Y."/>
            <person name="Zane M."/>
            <person name="Rokhsar D."/>
            <person name="Grimwood J."/>
            <person name="Schmutz J."/>
            <person name="Juenger T."/>
        </authorList>
    </citation>
    <scope>NUCLEOTIDE SEQUENCE [LARGE SCALE GENOMIC DNA]</scope>
    <source>
        <strain evidence="2">FIL2</strain>
    </source>
</reference>
<organism evidence="2">
    <name type="scientific">Panicum hallii</name>
    <dbReference type="NCBI Taxonomy" id="206008"/>
    <lineage>
        <taxon>Eukaryota</taxon>
        <taxon>Viridiplantae</taxon>
        <taxon>Streptophyta</taxon>
        <taxon>Embryophyta</taxon>
        <taxon>Tracheophyta</taxon>
        <taxon>Spermatophyta</taxon>
        <taxon>Magnoliopsida</taxon>
        <taxon>Liliopsida</taxon>
        <taxon>Poales</taxon>
        <taxon>Poaceae</taxon>
        <taxon>PACMAD clade</taxon>
        <taxon>Panicoideae</taxon>
        <taxon>Panicodae</taxon>
        <taxon>Paniceae</taxon>
        <taxon>Panicinae</taxon>
        <taxon>Panicum</taxon>
        <taxon>Panicum sect. Panicum</taxon>
    </lineage>
</organism>
<evidence type="ECO:0000256" key="1">
    <source>
        <dbReference type="SAM" id="MobiDB-lite"/>
    </source>
</evidence>
<dbReference type="EMBL" id="CM008050">
    <property type="protein sequence ID" value="PVH38733.1"/>
    <property type="molecule type" value="Genomic_DNA"/>
</dbReference>
<dbReference type="Gramene" id="PVH38733">
    <property type="protein sequence ID" value="PVH38733"/>
    <property type="gene ID" value="PAHAL_5G336600"/>
</dbReference>
<dbReference type="Proteomes" id="UP000243499">
    <property type="component" value="Chromosome 5"/>
</dbReference>
<feature type="compositionally biased region" description="Pro residues" evidence="1">
    <location>
        <begin position="235"/>
        <end position="245"/>
    </location>
</feature>
<feature type="compositionally biased region" description="Low complexity" evidence="1">
    <location>
        <begin position="272"/>
        <end position="298"/>
    </location>
</feature>
<name>A0A2T8IM31_9POAL</name>
<sequence length="316" mass="33187">MRVHATWAYSCPGRATRARAPTAPPAPSARAPLNTCLYRQLPYTIACTLARAVAAPPAELRSCFGRAAPHSPSALAPRRFAARDLARMLAPRATLAASHDTRSLRSIRAAFTPCCRAPALRTRASASARRWPAPSAALRLCSPRVRLPARSPGPHLQPLGLAPYAAPPAARASAPATACPPGSTCSRGCLRATPMRAAQSCCIPPAAACSSAAASRPTEPCLLRSARSACLRTPTRPPLQPPLAPPQRRAARSRTPLAADQAVRRFARPAREPSAARAVRAGPPGRAPAPRAAWGRRASTPAPTLPLRGRKRGAPR</sequence>
<accession>A0A2T8IM31</accession>
<gene>
    <name evidence="2" type="ORF">PAHAL_5G336600</name>
</gene>
<dbReference type="AlphaFoldDB" id="A0A2T8IM31"/>
<proteinExistence type="predicted"/>
<feature type="region of interest" description="Disordered" evidence="1">
    <location>
        <begin position="232"/>
        <end position="316"/>
    </location>
</feature>
<protein>
    <submittedName>
        <fullName evidence="2">Uncharacterized protein</fullName>
    </submittedName>
</protein>
<evidence type="ECO:0000313" key="2">
    <source>
        <dbReference type="EMBL" id="PVH38733.1"/>
    </source>
</evidence>